<name>A0AAV6L9K2_9ERIC</name>
<dbReference type="AlphaFoldDB" id="A0AAV6L9K2"/>
<dbReference type="EMBL" id="JACTNZ010000002">
    <property type="protein sequence ID" value="KAG5561728.1"/>
    <property type="molecule type" value="Genomic_DNA"/>
</dbReference>
<comment type="caution">
    <text evidence="1">The sequence shown here is derived from an EMBL/GenBank/DDBJ whole genome shotgun (WGS) entry which is preliminary data.</text>
</comment>
<dbReference type="Proteomes" id="UP000823749">
    <property type="component" value="Chromosome 2"/>
</dbReference>
<evidence type="ECO:0008006" key="3">
    <source>
        <dbReference type="Google" id="ProtNLM"/>
    </source>
</evidence>
<evidence type="ECO:0000313" key="2">
    <source>
        <dbReference type="Proteomes" id="UP000823749"/>
    </source>
</evidence>
<keyword evidence="2" id="KW-1185">Reference proteome</keyword>
<protein>
    <recommendedName>
        <fullName evidence="3">Chlorophyll a-b binding protein, chloroplastic</fullName>
    </recommendedName>
</protein>
<evidence type="ECO:0000313" key="1">
    <source>
        <dbReference type="EMBL" id="KAG5561728.1"/>
    </source>
</evidence>
<sequence length="117" mass="13035">MLALTKPLDPTQHLVTVNPTYDQLWAPIFDQLHDAKIPKWHSAVAVMEPGRQLHDLLALALCMMEGLAVAFQGQPPSSANPIQKNEVYAQVTIYMILFVNFGIEFGNGFFYNSPGSF</sequence>
<proteinExistence type="predicted"/>
<organism evidence="1 2">
    <name type="scientific">Rhododendron griersonianum</name>
    <dbReference type="NCBI Taxonomy" id="479676"/>
    <lineage>
        <taxon>Eukaryota</taxon>
        <taxon>Viridiplantae</taxon>
        <taxon>Streptophyta</taxon>
        <taxon>Embryophyta</taxon>
        <taxon>Tracheophyta</taxon>
        <taxon>Spermatophyta</taxon>
        <taxon>Magnoliopsida</taxon>
        <taxon>eudicotyledons</taxon>
        <taxon>Gunneridae</taxon>
        <taxon>Pentapetalae</taxon>
        <taxon>asterids</taxon>
        <taxon>Ericales</taxon>
        <taxon>Ericaceae</taxon>
        <taxon>Ericoideae</taxon>
        <taxon>Rhodoreae</taxon>
        <taxon>Rhododendron</taxon>
    </lineage>
</organism>
<gene>
    <name evidence="1" type="ORF">RHGRI_004693</name>
</gene>
<reference evidence="1" key="1">
    <citation type="submission" date="2020-08" db="EMBL/GenBank/DDBJ databases">
        <title>Plant Genome Project.</title>
        <authorList>
            <person name="Zhang R.-G."/>
        </authorList>
    </citation>
    <scope>NUCLEOTIDE SEQUENCE</scope>
    <source>
        <strain evidence="1">WSP0</strain>
        <tissue evidence="1">Leaf</tissue>
    </source>
</reference>
<accession>A0AAV6L9K2</accession>